<dbReference type="InterPro" id="IPR001296">
    <property type="entry name" value="Glyco_trans_1"/>
</dbReference>
<dbReference type="Pfam" id="PF00534">
    <property type="entry name" value="Glycos_transf_1"/>
    <property type="match status" value="1"/>
</dbReference>
<dbReference type="PANTHER" id="PTHR12526">
    <property type="entry name" value="GLYCOSYLTRANSFERASE"/>
    <property type="match status" value="1"/>
</dbReference>
<proteinExistence type="predicted"/>
<evidence type="ECO:0000256" key="1">
    <source>
        <dbReference type="SAM" id="Phobius"/>
    </source>
</evidence>
<dbReference type="InterPro" id="IPR028098">
    <property type="entry name" value="Glyco_trans_4-like_N"/>
</dbReference>
<feature type="domain" description="Glycosyltransferase subfamily 4-like N-terminal" evidence="3">
    <location>
        <begin position="126"/>
        <end position="228"/>
    </location>
</feature>
<keyword evidence="1" id="KW-0472">Membrane</keyword>
<evidence type="ECO:0000313" key="5">
    <source>
        <dbReference type="Proteomes" id="UP000228952"/>
    </source>
</evidence>
<name>A0A2M7W218_9BACT</name>
<feature type="domain" description="Glycosyl transferase family 1" evidence="2">
    <location>
        <begin position="242"/>
        <end position="368"/>
    </location>
</feature>
<gene>
    <name evidence="4" type="ORF">COX64_02360</name>
</gene>
<dbReference type="Pfam" id="PF13439">
    <property type="entry name" value="Glyco_transf_4"/>
    <property type="match status" value="1"/>
</dbReference>
<reference evidence="5" key="1">
    <citation type="submission" date="2017-09" db="EMBL/GenBank/DDBJ databases">
        <title>Depth-based differentiation of microbial function through sediment-hosted aquifers and enrichment of novel symbionts in the deep terrestrial subsurface.</title>
        <authorList>
            <person name="Probst A.J."/>
            <person name="Ladd B."/>
            <person name="Jarett J.K."/>
            <person name="Geller-Mcgrath D.E."/>
            <person name="Sieber C.M.K."/>
            <person name="Emerson J.B."/>
            <person name="Anantharaman K."/>
            <person name="Thomas B.C."/>
            <person name="Malmstrom R."/>
            <person name="Stieglmeier M."/>
            <person name="Klingl A."/>
            <person name="Woyke T."/>
            <person name="Ryan C.M."/>
            <person name="Banfield J.F."/>
        </authorList>
    </citation>
    <scope>NUCLEOTIDE SEQUENCE [LARGE SCALE GENOMIC DNA]</scope>
</reference>
<evidence type="ECO:0000259" key="3">
    <source>
        <dbReference type="Pfam" id="PF13439"/>
    </source>
</evidence>
<organism evidence="4 5">
    <name type="scientific">Candidatus Dojkabacteria bacterium CG_4_10_14_0_2_um_filter_Dojkabacteria_WS6_41_15</name>
    <dbReference type="NCBI Taxonomy" id="2014249"/>
    <lineage>
        <taxon>Bacteria</taxon>
        <taxon>Candidatus Dojkabacteria</taxon>
    </lineage>
</organism>
<dbReference type="Proteomes" id="UP000228952">
    <property type="component" value="Unassembled WGS sequence"/>
</dbReference>
<dbReference type="Gene3D" id="3.40.50.2000">
    <property type="entry name" value="Glycogen Phosphorylase B"/>
    <property type="match status" value="2"/>
</dbReference>
<dbReference type="PANTHER" id="PTHR12526:SF630">
    <property type="entry name" value="GLYCOSYLTRANSFERASE"/>
    <property type="match status" value="1"/>
</dbReference>
<accession>A0A2M7W218</accession>
<keyword evidence="1" id="KW-1133">Transmembrane helix</keyword>
<comment type="caution">
    <text evidence="4">The sequence shown here is derived from an EMBL/GenBank/DDBJ whole genome shotgun (WGS) entry which is preliminary data.</text>
</comment>
<keyword evidence="1" id="KW-0812">Transmembrane</keyword>
<dbReference type="EMBL" id="PFQB01000058">
    <property type="protein sequence ID" value="PJA14273.1"/>
    <property type="molecule type" value="Genomic_DNA"/>
</dbReference>
<sequence>MPKTTHILCNTTKIIKIGSSIRRYTLPALYDITYPYLMYQCTIIAMRSIRVMHVINHFGNGGAERFVSLFSIYSPRYIINSIVTRWSTIGYKYKGRLIRLNSNRILDYEDSKRLTLGHIIRAIILLIYTNIALLRYYLKIRPDFIFVHGIRRFYYIILLILLKHPNVIYVRHNYNYFFTRFPKLSNALLRAFTSKVICVSSGMEKQAIEILRFKPSQVQVINNGIDVDNINELSQEAVTDFEFDRTLRYVVTIGRACKEKGLDHLLRIANDLRYDTAFSDVRFIILGGSGHGRELLEKHIEELGLKNHIKLFEFKMNPFKYIKNATVFFLPSESEGFPYSILEAMACGIPVVSTDCLTGPREILDNQTDYFHLQTSGFYQGKYGILTPVMLTVTDLHLPLSPTEKSNELALQLVLSDKHLQKNLKIAGKVRVNDFTVTKTIEGYYNFITGIKS</sequence>
<evidence type="ECO:0000313" key="4">
    <source>
        <dbReference type="EMBL" id="PJA14273.1"/>
    </source>
</evidence>
<feature type="transmembrane region" description="Helical" evidence="1">
    <location>
        <begin position="119"/>
        <end position="138"/>
    </location>
</feature>
<evidence type="ECO:0008006" key="6">
    <source>
        <dbReference type="Google" id="ProtNLM"/>
    </source>
</evidence>
<dbReference type="SUPFAM" id="SSF53756">
    <property type="entry name" value="UDP-Glycosyltransferase/glycogen phosphorylase"/>
    <property type="match status" value="1"/>
</dbReference>
<dbReference type="CDD" id="cd03811">
    <property type="entry name" value="GT4_GT28_WabH-like"/>
    <property type="match status" value="1"/>
</dbReference>
<protein>
    <recommendedName>
        <fullName evidence="6">Glycosyl transferase family 1 domain-containing protein</fullName>
    </recommendedName>
</protein>
<dbReference type="AlphaFoldDB" id="A0A2M7W218"/>
<dbReference type="GO" id="GO:0016757">
    <property type="term" value="F:glycosyltransferase activity"/>
    <property type="evidence" value="ECO:0007669"/>
    <property type="project" value="InterPro"/>
</dbReference>
<evidence type="ECO:0000259" key="2">
    <source>
        <dbReference type="Pfam" id="PF00534"/>
    </source>
</evidence>